<comment type="caution">
    <text evidence="1">The sequence shown here is derived from an EMBL/GenBank/DDBJ whole genome shotgun (WGS) entry which is preliminary data.</text>
</comment>
<protein>
    <submittedName>
        <fullName evidence="1">Uncharacterized protein</fullName>
    </submittedName>
</protein>
<dbReference type="AlphaFoldDB" id="A0A392RMY8"/>
<dbReference type="EMBL" id="LXQA010246010">
    <property type="protein sequence ID" value="MCI37572.1"/>
    <property type="molecule type" value="Genomic_DNA"/>
</dbReference>
<evidence type="ECO:0000313" key="2">
    <source>
        <dbReference type="Proteomes" id="UP000265520"/>
    </source>
</evidence>
<feature type="non-terminal residue" evidence="1">
    <location>
        <position position="35"/>
    </location>
</feature>
<reference evidence="1 2" key="1">
    <citation type="journal article" date="2018" name="Front. Plant Sci.">
        <title>Red Clover (Trifolium pratense) and Zigzag Clover (T. medium) - A Picture of Genomic Similarities and Differences.</title>
        <authorList>
            <person name="Dluhosova J."/>
            <person name="Istvanek J."/>
            <person name="Nedelnik J."/>
            <person name="Repkova J."/>
        </authorList>
    </citation>
    <scope>NUCLEOTIDE SEQUENCE [LARGE SCALE GENOMIC DNA]</scope>
    <source>
        <strain evidence="2">cv. 10/8</strain>
        <tissue evidence="1">Leaf</tissue>
    </source>
</reference>
<evidence type="ECO:0000313" key="1">
    <source>
        <dbReference type="EMBL" id="MCI37572.1"/>
    </source>
</evidence>
<accession>A0A392RMY8</accession>
<name>A0A392RMY8_9FABA</name>
<keyword evidence="2" id="KW-1185">Reference proteome</keyword>
<proteinExistence type="predicted"/>
<organism evidence="1 2">
    <name type="scientific">Trifolium medium</name>
    <dbReference type="NCBI Taxonomy" id="97028"/>
    <lineage>
        <taxon>Eukaryota</taxon>
        <taxon>Viridiplantae</taxon>
        <taxon>Streptophyta</taxon>
        <taxon>Embryophyta</taxon>
        <taxon>Tracheophyta</taxon>
        <taxon>Spermatophyta</taxon>
        <taxon>Magnoliopsida</taxon>
        <taxon>eudicotyledons</taxon>
        <taxon>Gunneridae</taxon>
        <taxon>Pentapetalae</taxon>
        <taxon>rosids</taxon>
        <taxon>fabids</taxon>
        <taxon>Fabales</taxon>
        <taxon>Fabaceae</taxon>
        <taxon>Papilionoideae</taxon>
        <taxon>50 kb inversion clade</taxon>
        <taxon>NPAAA clade</taxon>
        <taxon>Hologalegina</taxon>
        <taxon>IRL clade</taxon>
        <taxon>Trifolieae</taxon>
        <taxon>Trifolium</taxon>
    </lineage>
</organism>
<sequence>MATPGIYPSTNENKPHKATRFGLVVRDLGSMHKIL</sequence>
<dbReference type="Proteomes" id="UP000265520">
    <property type="component" value="Unassembled WGS sequence"/>
</dbReference>